<organism evidence="1 2">
    <name type="scientific">Diversispora epigaea</name>
    <dbReference type="NCBI Taxonomy" id="1348612"/>
    <lineage>
        <taxon>Eukaryota</taxon>
        <taxon>Fungi</taxon>
        <taxon>Fungi incertae sedis</taxon>
        <taxon>Mucoromycota</taxon>
        <taxon>Glomeromycotina</taxon>
        <taxon>Glomeromycetes</taxon>
        <taxon>Diversisporales</taxon>
        <taxon>Diversisporaceae</taxon>
        <taxon>Diversispora</taxon>
    </lineage>
</organism>
<dbReference type="EMBL" id="PQFF01000083">
    <property type="protein sequence ID" value="RHZ83895.1"/>
    <property type="molecule type" value="Genomic_DNA"/>
</dbReference>
<dbReference type="Proteomes" id="UP000266861">
    <property type="component" value="Unassembled WGS sequence"/>
</dbReference>
<gene>
    <name evidence="1" type="ORF">Glove_87g165</name>
</gene>
<dbReference type="AlphaFoldDB" id="A0A397J6B9"/>
<comment type="caution">
    <text evidence="1">The sequence shown here is derived from an EMBL/GenBank/DDBJ whole genome shotgun (WGS) entry which is preliminary data.</text>
</comment>
<keyword evidence="2" id="KW-1185">Reference proteome</keyword>
<protein>
    <submittedName>
        <fullName evidence="1">Uncharacterized protein</fullName>
    </submittedName>
</protein>
<name>A0A397J6B9_9GLOM</name>
<evidence type="ECO:0000313" key="2">
    <source>
        <dbReference type="Proteomes" id="UP000266861"/>
    </source>
</evidence>
<sequence length="212" mass="24242">MLMEVLWSLYFRAVFLDNDIPFRAGHKHKELGEKTSRIAQHIIKGLFVEYVLGAVKSSGETHGVIVLGRQIEVLCHDWFIVEGLTSVKKWEDHRKGFYYRKSTEGRMGEPLVRTVITNFLDKMECSLGPSSVEILMIALNLVEETITYVAGGIQNCVADVGKCYEERCILEKWERWGDLVEETITYVAGGIQNCVADVGKCYEERCILEKWE</sequence>
<accession>A0A397J6B9</accession>
<reference evidence="1 2" key="1">
    <citation type="submission" date="2018-08" db="EMBL/GenBank/DDBJ databases">
        <title>Genome and evolution of the arbuscular mycorrhizal fungus Diversispora epigaea (formerly Glomus versiforme) and its bacterial endosymbionts.</title>
        <authorList>
            <person name="Sun X."/>
            <person name="Fei Z."/>
            <person name="Harrison M."/>
        </authorList>
    </citation>
    <scope>NUCLEOTIDE SEQUENCE [LARGE SCALE GENOMIC DNA]</scope>
    <source>
        <strain evidence="1 2">IT104</strain>
    </source>
</reference>
<proteinExistence type="predicted"/>
<evidence type="ECO:0000313" key="1">
    <source>
        <dbReference type="EMBL" id="RHZ83895.1"/>
    </source>
</evidence>